<keyword evidence="1" id="KW-0479">Metal-binding</keyword>
<evidence type="ECO:0000256" key="2">
    <source>
        <dbReference type="ARBA" id="ARBA00022771"/>
    </source>
</evidence>
<dbReference type="WBParaSite" id="L893_g17859.t1">
    <property type="protein sequence ID" value="L893_g17859.t1"/>
    <property type="gene ID" value="L893_g17859"/>
</dbReference>
<feature type="transmembrane region" description="Helical" evidence="5">
    <location>
        <begin position="189"/>
        <end position="216"/>
    </location>
</feature>
<proteinExistence type="predicted"/>
<keyword evidence="6" id="KW-1185">Reference proteome</keyword>
<dbReference type="PROSITE" id="PS00518">
    <property type="entry name" value="ZF_RING_1"/>
    <property type="match status" value="1"/>
</dbReference>
<dbReference type="Gene3D" id="3.30.40.10">
    <property type="entry name" value="Zinc/RING finger domain, C3HC4 (zinc finger)"/>
    <property type="match status" value="1"/>
</dbReference>
<feature type="transmembrane region" description="Helical" evidence="5">
    <location>
        <begin position="237"/>
        <end position="257"/>
    </location>
</feature>
<evidence type="ECO:0000313" key="6">
    <source>
        <dbReference type="Proteomes" id="UP000095287"/>
    </source>
</evidence>
<dbReference type="Proteomes" id="UP000095287">
    <property type="component" value="Unplaced"/>
</dbReference>
<protein>
    <submittedName>
        <fullName evidence="7">RING-type domain-containing protein</fullName>
    </submittedName>
</protein>
<reference evidence="7" key="1">
    <citation type="submission" date="2016-11" db="UniProtKB">
        <authorList>
            <consortium name="WormBaseParasite"/>
        </authorList>
    </citation>
    <scope>IDENTIFICATION</scope>
</reference>
<keyword evidence="5" id="KW-0812">Transmembrane</keyword>
<organism evidence="6 7">
    <name type="scientific">Steinernema glaseri</name>
    <dbReference type="NCBI Taxonomy" id="37863"/>
    <lineage>
        <taxon>Eukaryota</taxon>
        <taxon>Metazoa</taxon>
        <taxon>Ecdysozoa</taxon>
        <taxon>Nematoda</taxon>
        <taxon>Chromadorea</taxon>
        <taxon>Rhabditida</taxon>
        <taxon>Tylenchina</taxon>
        <taxon>Panagrolaimomorpha</taxon>
        <taxon>Strongyloidoidea</taxon>
        <taxon>Steinernematidae</taxon>
        <taxon>Steinernema</taxon>
    </lineage>
</organism>
<dbReference type="GO" id="GO:0008270">
    <property type="term" value="F:zinc ion binding"/>
    <property type="evidence" value="ECO:0007669"/>
    <property type="project" value="UniProtKB-KW"/>
</dbReference>
<keyword evidence="2" id="KW-0863">Zinc-finger</keyword>
<evidence type="ECO:0000313" key="7">
    <source>
        <dbReference type="WBParaSite" id="L893_g17859.t1"/>
    </source>
</evidence>
<evidence type="ECO:0000256" key="4">
    <source>
        <dbReference type="SAM" id="MobiDB-lite"/>
    </source>
</evidence>
<keyword evidence="5" id="KW-0472">Membrane</keyword>
<feature type="transmembrane region" description="Helical" evidence="5">
    <location>
        <begin position="263"/>
        <end position="281"/>
    </location>
</feature>
<sequence>MRILHLDPSLPPPERRICCKCGKNDAWRLLLRECEHMICVPCAIIYFRWAIQDTNKARIKCPKNRCVARVHENDVNAILDPENRDLDHFMPKEHREWLQWKHDNDVVKYGVGGHLGKQCPICLNYYPPEAGCHYVRCPNKRCATWFCSTCERPAKSLQHFVDTTCKPGAEDLYRLFYIFKWLMETTGKVLLALSPMVAFALWVLFPWALQFGLPYFTFIGMHEKLYKGCRTPSNCEIFVFVLKSIIAVPVMFFLGFLLGYPSMLSVIPIFGMYMWIALVKLSPSSKTKDFLESMETVLLLVQSVGFGLLRQMIKDTREAQYSLDVRRIQEKAERSERLPANESGEGDKEKEQEEE</sequence>
<dbReference type="InterPro" id="IPR013083">
    <property type="entry name" value="Znf_RING/FYVE/PHD"/>
</dbReference>
<feature type="region of interest" description="Disordered" evidence="4">
    <location>
        <begin position="332"/>
        <end position="355"/>
    </location>
</feature>
<keyword evidence="3" id="KW-0862">Zinc</keyword>
<dbReference type="AlphaFoldDB" id="A0A1I7YMK3"/>
<name>A0A1I7YMK3_9BILA</name>
<evidence type="ECO:0000256" key="5">
    <source>
        <dbReference type="SAM" id="Phobius"/>
    </source>
</evidence>
<accession>A0A1I7YMK3</accession>
<evidence type="ECO:0000256" key="1">
    <source>
        <dbReference type="ARBA" id="ARBA00022723"/>
    </source>
</evidence>
<evidence type="ECO:0000256" key="3">
    <source>
        <dbReference type="ARBA" id="ARBA00022833"/>
    </source>
</evidence>
<keyword evidence="5" id="KW-1133">Transmembrane helix</keyword>
<dbReference type="InterPro" id="IPR017907">
    <property type="entry name" value="Znf_RING_CS"/>
</dbReference>
<dbReference type="SUPFAM" id="SSF57850">
    <property type="entry name" value="RING/U-box"/>
    <property type="match status" value="1"/>
</dbReference>